<gene>
    <name evidence="1" type="ORF">D0T12_13670</name>
</gene>
<proteinExistence type="predicted"/>
<organism evidence="1 2">
    <name type="scientific">Actinomadura spongiicola</name>
    <dbReference type="NCBI Taxonomy" id="2303421"/>
    <lineage>
        <taxon>Bacteria</taxon>
        <taxon>Bacillati</taxon>
        <taxon>Actinomycetota</taxon>
        <taxon>Actinomycetes</taxon>
        <taxon>Streptosporangiales</taxon>
        <taxon>Thermomonosporaceae</taxon>
        <taxon>Actinomadura</taxon>
    </lineage>
</organism>
<dbReference type="Proteomes" id="UP000262882">
    <property type="component" value="Unassembled WGS sequence"/>
</dbReference>
<accession>A0A372GGT7</accession>
<keyword evidence="2" id="KW-1185">Reference proteome</keyword>
<protein>
    <submittedName>
        <fullName evidence="1">Uncharacterized protein</fullName>
    </submittedName>
</protein>
<evidence type="ECO:0000313" key="2">
    <source>
        <dbReference type="Proteomes" id="UP000262882"/>
    </source>
</evidence>
<name>A0A372GGT7_9ACTN</name>
<evidence type="ECO:0000313" key="1">
    <source>
        <dbReference type="EMBL" id="RFS84596.1"/>
    </source>
</evidence>
<sequence length="116" mass="12605">MTVAIATTLAGKAVEVAGEPVRAAVMEITRRVRERFYGRPSEERALARGAEEPEVLQGAVRRLLDEDPDFRSELEGLWNQAHTEASATDDGVVNVFSGQAQSVVQLRDVKGTLNIG</sequence>
<dbReference type="EMBL" id="QVNQ01000004">
    <property type="protein sequence ID" value="RFS84596.1"/>
    <property type="molecule type" value="Genomic_DNA"/>
</dbReference>
<dbReference type="AlphaFoldDB" id="A0A372GGT7"/>
<comment type="caution">
    <text evidence="1">The sequence shown here is derived from an EMBL/GenBank/DDBJ whole genome shotgun (WGS) entry which is preliminary data.</text>
</comment>
<reference evidence="1 2" key="1">
    <citation type="submission" date="2018-08" db="EMBL/GenBank/DDBJ databases">
        <title>Actinomadura spongicola sp. nov., isolated from marine sponge Leucetta chagosensis.</title>
        <authorList>
            <person name="Li L."/>
            <person name="Lin H.W."/>
        </authorList>
    </citation>
    <scope>NUCLEOTIDE SEQUENCE [LARGE SCALE GENOMIC DNA]</scope>
    <source>
        <strain evidence="1 2">LHW52907</strain>
    </source>
</reference>